<proteinExistence type="predicted"/>
<accession>A0A0K1LPV3</accession>
<evidence type="ECO:0000313" key="2">
    <source>
        <dbReference type="Proteomes" id="UP000203408"/>
    </source>
</evidence>
<dbReference type="GeneID" id="26613436"/>
<name>A0A0K1LPV3_9CAUD</name>
<keyword evidence="2" id="KW-1185">Reference proteome</keyword>
<sequence>MKYLNARLSTQQKKKLMMLISSTDKKIISLHDWILGRGDSDLCYVKPKDRTMFDDRGRTLTNFSPITVIDMWELLEIVGRDIPVDGVELIKYLNEIGHNLDIIHKATK</sequence>
<dbReference type="Proteomes" id="UP000203408">
    <property type="component" value="Segment"/>
</dbReference>
<evidence type="ECO:0000313" key="1">
    <source>
        <dbReference type="EMBL" id="AKU44557.1"/>
    </source>
</evidence>
<organism evidence="1 2">
    <name type="scientific">Klebsiella phage Matisse</name>
    <dbReference type="NCBI Taxonomy" id="1675607"/>
    <lineage>
        <taxon>Viruses</taxon>
        <taxon>Duplodnaviria</taxon>
        <taxon>Heunggongvirae</taxon>
        <taxon>Uroviricota</taxon>
        <taxon>Caudoviricetes</taxon>
        <taxon>Pantevenvirales</taxon>
        <taxon>Straboviridae</taxon>
        <taxon>Slopekvirus</taxon>
        <taxon>Slopekvirus matisse</taxon>
    </lineage>
</organism>
<gene>
    <name evidence="1" type="ORF">CPT_Matisse253</name>
</gene>
<protein>
    <submittedName>
        <fullName evidence="1">Uncharacterized protein</fullName>
    </submittedName>
</protein>
<dbReference type="KEGG" id="vg:26613436"/>
<reference evidence="1 2" key="1">
    <citation type="journal article" date="2015" name="Genome Announc.">
        <title>Complete Genome Sequence of Carbapenemase-Producing Klebsiella pneumoniae Myophage Matisse.</title>
        <authorList>
            <person name="Provasek V.E."/>
            <person name="Lessor L.E."/>
            <person name="Cahill J.L."/>
            <person name="Rasche E.S."/>
            <person name="Kuty Everett G.F."/>
        </authorList>
    </citation>
    <scope>NUCLEOTIDE SEQUENCE [LARGE SCALE GENOMIC DNA]</scope>
</reference>
<dbReference type="EMBL" id="KT001918">
    <property type="protein sequence ID" value="AKU44557.1"/>
    <property type="molecule type" value="Genomic_DNA"/>
</dbReference>
<dbReference type="RefSeq" id="YP_009194497.1">
    <property type="nucleotide sequence ID" value="NC_028750.1"/>
</dbReference>